<proteinExistence type="predicted"/>
<dbReference type="RefSeq" id="WP_006054369.1">
    <property type="nucleotide sequence ID" value="NZ_CP048739.1"/>
</dbReference>
<sequence length="90" mass="10227">MADIRRPSLSSDGAGWTVRQVTPRSRWRHGTEPCSACGASVELDSAHYQVELDRERPQNPSEKLTRERKLLSFCDEGCADDWVRTFDCAE</sequence>
<reference evidence="1 4" key="2">
    <citation type="submission" date="2020-02" db="EMBL/GenBank/DDBJ databases">
        <title>Whole genome sequence of Halogeometricum borinquense strain wsp4.</title>
        <authorList>
            <person name="Verma D.K."/>
            <person name="Gopal K."/>
            <person name="Prasad E.S."/>
        </authorList>
    </citation>
    <scope>NUCLEOTIDE SEQUENCE [LARGE SCALE GENOMIC DNA]</scope>
    <source>
        <strain evidence="1">Wsp4</strain>
        <strain evidence="4">wsp4</strain>
    </source>
</reference>
<evidence type="ECO:0000313" key="1">
    <source>
        <dbReference type="EMBL" id="QIB74618.1"/>
    </source>
</evidence>
<name>A0A482T811_9EURY</name>
<dbReference type="EMBL" id="CP048739">
    <property type="protein sequence ID" value="QIB74618.1"/>
    <property type="molecule type" value="Genomic_DNA"/>
</dbReference>
<evidence type="ECO:0000313" key="3">
    <source>
        <dbReference type="Proteomes" id="UP000294028"/>
    </source>
</evidence>
<dbReference type="GeneID" id="9993385"/>
<accession>A0A482T811</accession>
<dbReference type="Proteomes" id="UP000465846">
    <property type="component" value="Chromosome"/>
</dbReference>
<organism evidence="2 3">
    <name type="scientific">Halogeometricum borinquense</name>
    <dbReference type="NCBI Taxonomy" id="60847"/>
    <lineage>
        <taxon>Archaea</taxon>
        <taxon>Methanobacteriati</taxon>
        <taxon>Methanobacteriota</taxon>
        <taxon>Stenosarchaea group</taxon>
        <taxon>Halobacteria</taxon>
        <taxon>Halobacteriales</taxon>
        <taxon>Haloferacaceae</taxon>
        <taxon>Halogeometricum</taxon>
    </lineage>
</organism>
<protein>
    <recommendedName>
        <fullName evidence="5">Small CPxCG-related zinc finger protein</fullName>
    </recommendedName>
</protein>
<evidence type="ECO:0008006" key="5">
    <source>
        <dbReference type="Google" id="ProtNLM"/>
    </source>
</evidence>
<dbReference type="Proteomes" id="UP000294028">
    <property type="component" value="Unassembled WGS sequence"/>
</dbReference>
<evidence type="ECO:0000313" key="4">
    <source>
        <dbReference type="Proteomes" id="UP000465846"/>
    </source>
</evidence>
<evidence type="ECO:0000313" key="2">
    <source>
        <dbReference type="EMBL" id="RYJ13900.1"/>
    </source>
</evidence>
<gene>
    <name evidence="2" type="ORF">ELS19_07910</name>
    <name evidence="1" type="ORF">G3I44_10185</name>
</gene>
<dbReference type="OMA" id="HPGPEWR"/>
<dbReference type="AlphaFoldDB" id="A0A482T811"/>
<reference evidence="2 3" key="1">
    <citation type="submission" date="2018-12" db="EMBL/GenBank/DDBJ databases">
        <title>Genome analysis provides insights into bioremediation potentialities of Halogeometricum borinquense strain N11.</title>
        <authorList>
            <person name="Najjari A."/>
            <person name="Youssef N."/>
            <person name="Fhoula I."/>
            <person name="Ben Dhia O."/>
            <person name="Mahjoubi M."/>
            <person name="Ouzari H.I."/>
            <person name="Cherif A."/>
        </authorList>
    </citation>
    <scope>NUCLEOTIDE SEQUENCE [LARGE SCALE GENOMIC DNA]</scope>
    <source>
        <strain evidence="2 3">N11</strain>
    </source>
</reference>
<dbReference type="EMBL" id="RZHH01000002">
    <property type="protein sequence ID" value="RYJ13900.1"/>
    <property type="molecule type" value="Genomic_DNA"/>
</dbReference>